<dbReference type="AlphaFoldDB" id="A0A2S2F8R8"/>
<reference evidence="1" key="1">
    <citation type="submission" date="2019-08" db="EMBL/GenBank/DDBJ databases">
        <title>The complete genome of Acinetobacter defluvii strain WCHAD010030.</title>
        <authorList>
            <person name="Hu Y."/>
            <person name="Qin J."/>
            <person name="Feng Y."/>
            <person name="Zong Z."/>
        </authorList>
    </citation>
    <scope>NUCLEOTIDE SEQUENCE</scope>
    <source>
        <strain evidence="1">WCHA30</strain>
        <plasmid evidence="1">pOXA58_010030</plasmid>
    </source>
</reference>
<evidence type="ECO:0000313" key="1">
    <source>
        <dbReference type="EMBL" id="AWL27366.1"/>
    </source>
</evidence>
<evidence type="ECO:0000313" key="2">
    <source>
        <dbReference type="Proteomes" id="UP000245977"/>
    </source>
</evidence>
<dbReference type="Proteomes" id="UP000245977">
    <property type="component" value="Plasmid pOXA58_010030"/>
</dbReference>
<dbReference type="STRING" id="1871111.GCA_001704615_01938"/>
<dbReference type="RefSeq" id="WP_005028512.1">
    <property type="nucleotide sequence ID" value="NZ_CP029396.2"/>
</dbReference>
<protein>
    <submittedName>
        <fullName evidence="1">Uncharacterized protein</fullName>
    </submittedName>
</protein>
<keyword evidence="2" id="KW-1185">Reference proteome</keyword>
<geneLocation type="plasmid" evidence="1 2">
    <name>pOXA58_010030</name>
</geneLocation>
<dbReference type="KEGG" id="adv:DJ533_01485"/>
<accession>A0A2S2F8R8</accession>
<dbReference type="OrthoDB" id="6679302at2"/>
<gene>
    <name evidence="1" type="ORF">DJ533_01485</name>
</gene>
<proteinExistence type="predicted"/>
<name>A0A2S2F8R8_9GAMM</name>
<organism evidence="1 2">
    <name type="scientific">Acinetobacter defluvii</name>
    <dbReference type="NCBI Taxonomy" id="1871111"/>
    <lineage>
        <taxon>Bacteria</taxon>
        <taxon>Pseudomonadati</taxon>
        <taxon>Pseudomonadota</taxon>
        <taxon>Gammaproteobacteria</taxon>
        <taxon>Moraxellales</taxon>
        <taxon>Moraxellaceae</taxon>
        <taxon>Acinetobacter</taxon>
    </lineage>
</organism>
<sequence>MISDPIEIAKLKQSILDLRNNIFPPQNLLTVDGLPIYYGEKKFVDEYLAQWMDFYQKALELSSPFGDPIDLSEINEIHLPVHFNLPVFARNVTRMILNKTLAKESITFRSSADLFEKCGYFNREYTDLIYEYFDRDEDNVLVGHRPYNDIRAYLFYAGDEERHRTRFYNSGLVLGYPEGWNSIEILDNRNNTRKQRSDAYTNPLAKNNTWFIYKKL</sequence>
<dbReference type="EMBL" id="CP029396">
    <property type="protein sequence ID" value="AWL27366.1"/>
    <property type="molecule type" value="Genomic_DNA"/>
</dbReference>
<keyword evidence="1" id="KW-0614">Plasmid</keyword>